<dbReference type="AlphaFoldDB" id="A0A6A6VYA3"/>
<reference evidence="1" key="1">
    <citation type="journal article" date="2020" name="Stud. Mycol.">
        <title>101 Dothideomycetes genomes: a test case for predicting lifestyles and emergence of pathogens.</title>
        <authorList>
            <person name="Haridas S."/>
            <person name="Albert R."/>
            <person name="Binder M."/>
            <person name="Bloem J."/>
            <person name="Labutti K."/>
            <person name="Salamov A."/>
            <person name="Andreopoulos B."/>
            <person name="Baker S."/>
            <person name="Barry K."/>
            <person name="Bills G."/>
            <person name="Bluhm B."/>
            <person name="Cannon C."/>
            <person name="Castanera R."/>
            <person name="Culley D."/>
            <person name="Daum C."/>
            <person name="Ezra D."/>
            <person name="Gonzalez J."/>
            <person name="Henrissat B."/>
            <person name="Kuo A."/>
            <person name="Liang C."/>
            <person name="Lipzen A."/>
            <person name="Lutzoni F."/>
            <person name="Magnuson J."/>
            <person name="Mondo S."/>
            <person name="Nolan M."/>
            <person name="Ohm R."/>
            <person name="Pangilinan J."/>
            <person name="Park H.-J."/>
            <person name="Ramirez L."/>
            <person name="Alfaro M."/>
            <person name="Sun H."/>
            <person name="Tritt A."/>
            <person name="Yoshinaga Y."/>
            <person name="Zwiers L.-H."/>
            <person name="Turgeon B."/>
            <person name="Goodwin S."/>
            <person name="Spatafora J."/>
            <person name="Crous P."/>
            <person name="Grigoriev I."/>
        </authorList>
    </citation>
    <scope>NUCLEOTIDE SEQUENCE</scope>
    <source>
        <strain evidence="1">CBS 121739</strain>
    </source>
</reference>
<evidence type="ECO:0000313" key="1">
    <source>
        <dbReference type="EMBL" id="KAF2754640.1"/>
    </source>
</evidence>
<dbReference type="SUPFAM" id="SSF53335">
    <property type="entry name" value="S-adenosyl-L-methionine-dependent methyltransferases"/>
    <property type="match status" value="1"/>
</dbReference>
<dbReference type="PANTHER" id="PTHR43591">
    <property type="entry name" value="METHYLTRANSFERASE"/>
    <property type="match status" value="1"/>
</dbReference>
<dbReference type="Gene3D" id="3.40.50.150">
    <property type="entry name" value="Vaccinia Virus protein VP39"/>
    <property type="match status" value="1"/>
</dbReference>
<dbReference type="InterPro" id="IPR029063">
    <property type="entry name" value="SAM-dependent_MTases_sf"/>
</dbReference>
<proteinExistence type="predicted"/>
<dbReference type="GeneID" id="54489549"/>
<dbReference type="CDD" id="cd02440">
    <property type="entry name" value="AdoMet_MTases"/>
    <property type="match status" value="1"/>
</dbReference>
<dbReference type="PANTHER" id="PTHR43591:SF96">
    <property type="entry name" value="PUTATIVE-RELATED"/>
    <property type="match status" value="1"/>
</dbReference>
<keyword evidence="2" id="KW-1185">Reference proteome</keyword>
<protein>
    <recommendedName>
        <fullName evidence="3">S-adenosyl-L-methionine-dependent methyltransferase</fullName>
    </recommendedName>
</protein>
<dbReference type="Pfam" id="PF13489">
    <property type="entry name" value="Methyltransf_23"/>
    <property type="match status" value="1"/>
</dbReference>
<evidence type="ECO:0008006" key="3">
    <source>
        <dbReference type="Google" id="ProtNLM"/>
    </source>
</evidence>
<dbReference type="EMBL" id="ML996580">
    <property type="protein sequence ID" value="KAF2754640.1"/>
    <property type="molecule type" value="Genomic_DNA"/>
</dbReference>
<dbReference type="OrthoDB" id="417697at2759"/>
<dbReference type="RefSeq" id="XP_033597091.1">
    <property type="nucleotide sequence ID" value="XM_033748495.1"/>
</dbReference>
<gene>
    <name evidence="1" type="ORF">EJ05DRAFT_514087</name>
</gene>
<name>A0A6A6VYA3_9PEZI</name>
<dbReference type="Proteomes" id="UP000799437">
    <property type="component" value="Unassembled WGS sequence"/>
</dbReference>
<accession>A0A6A6VYA3</accession>
<sequence>MANSEQNIASDERRDSYTLQRNFQSSIRLNAQHYLWKDAVGYNIHPRIPVLDCPTFKIADIGTGTAIWVTDVKREYPRVQVDGFDLNLKQAPAVKWMPHGTSLITCDARKPPDPRFQHQYDIVNIRLFLAVVENNDPSIILDHALRLLKPGGWIQWSEHVMSDISCKSAQADTIPPHCAMEELAQFLQRTNLGRWVPELPKLFAERNFTEAEMYKYPILPHTRLFWTQMQFNSTMDYTFMALDNDTSDSAGPQAREMIARAVEETQRGIALDFIPTTTVAQLPLTWGEGGGRSSYRL</sequence>
<evidence type="ECO:0000313" key="2">
    <source>
        <dbReference type="Proteomes" id="UP000799437"/>
    </source>
</evidence>
<organism evidence="1 2">
    <name type="scientific">Pseudovirgaria hyperparasitica</name>
    <dbReference type="NCBI Taxonomy" id="470096"/>
    <lineage>
        <taxon>Eukaryota</taxon>
        <taxon>Fungi</taxon>
        <taxon>Dikarya</taxon>
        <taxon>Ascomycota</taxon>
        <taxon>Pezizomycotina</taxon>
        <taxon>Dothideomycetes</taxon>
        <taxon>Dothideomycetes incertae sedis</taxon>
        <taxon>Acrospermales</taxon>
        <taxon>Acrospermaceae</taxon>
        <taxon>Pseudovirgaria</taxon>
    </lineage>
</organism>